<proteinExistence type="predicted"/>
<dbReference type="PROSITE" id="PS00211">
    <property type="entry name" value="ABC_TRANSPORTER_1"/>
    <property type="match status" value="1"/>
</dbReference>
<keyword evidence="7" id="KW-0406">Ion transport</keyword>
<keyword evidence="6" id="KW-0408">Iron</keyword>
<evidence type="ECO:0000256" key="2">
    <source>
        <dbReference type="ARBA" id="ARBA00022475"/>
    </source>
</evidence>
<gene>
    <name evidence="14" type="ORF">GLW05_15740</name>
</gene>
<dbReference type="SUPFAM" id="SSF52540">
    <property type="entry name" value="P-loop containing nucleoside triphosphate hydrolases"/>
    <property type="match status" value="1"/>
</dbReference>
<dbReference type="EC" id="7.6.2.9" evidence="11"/>
<evidence type="ECO:0000256" key="3">
    <source>
        <dbReference type="ARBA" id="ARBA00022496"/>
    </source>
</evidence>
<dbReference type="GO" id="GO:0015408">
    <property type="term" value="F:ABC-type ferric iron transporter activity"/>
    <property type="evidence" value="ECO:0007669"/>
    <property type="project" value="InterPro"/>
</dbReference>
<evidence type="ECO:0000256" key="9">
    <source>
        <dbReference type="ARBA" id="ARBA00052482"/>
    </source>
</evidence>
<keyword evidence="4" id="KW-0547">Nucleotide-binding</keyword>
<feature type="domain" description="ABC transporter" evidence="13">
    <location>
        <begin position="37"/>
        <end position="267"/>
    </location>
</feature>
<evidence type="ECO:0000256" key="7">
    <source>
        <dbReference type="ARBA" id="ARBA00023065"/>
    </source>
</evidence>
<evidence type="ECO:0000256" key="6">
    <source>
        <dbReference type="ARBA" id="ARBA00023004"/>
    </source>
</evidence>
<dbReference type="InterPro" id="IPR050093">
    <property type="entry name" value="ABC_SmlMolc_Importer"/>
</dbReference>
<name>A0A6I4ZXZ6_9BACI</name>
<dbReference type="Pfam" id="PF00005">
    <property type="entry name" value="ABC_tran"/>
    <property type="match status" value="1"/>
</dbReference>
<dbReference type="GO" id="GO:0015418">
    <property type="term" value="F:ABC-type quaternary ammonium compound transporting activity"/>
    <property type="evidence" value="ECO:0007669"/>
    <property type="project" value="UniProtKB-EC"/>
</dbReference>
<protein>
    <recommendedName>
        <fullName evidence="12">Carnitine transport ATP-binding protein OpuCA</fullName>
        <ecNumber evidence="11">7.6.2.9</ecNumber>
    </recommendedName>
</protein>
<dbReference type="PANTHER" id="PTHR42781:SF4">
    <property type="entry name" value="SPERMIDINE_PUTRESCINE IMPORT ATP-BINDING PROTEIN POTA"/>
    <property type="match status" value="1"/>
</dbReference>
<dbReference type="PANTHER" id="PTHR42781">
    <property type="entry name" value="SPERMIDINE/PUTRESCINE IMPORT ATP-BINDING PROTEIN POTA"/>
    <property type="match status" value="1"/>
</dbReference>
<dbReference type="GO" id="GO:0016020">
    <property type="term" value="C:membrane"/>
    <property type="evidence" value="ECO:0007669"/>
    <property type="project" value="InterPro"/>
</dbReference>
<dbReference type="GO" id="GO:0016887">
    <property type="term" value="F:ATP hydrolysis activity"/>
    <property type="evidence" value="ECO:0007669"/>
    <property type="project" value="InterPro"/>
</dbReference>
<dbReference type="CDD" id="cd03259">
    <property type="entry name" value="ABC_Carb_Solutes_like"/>
    <property type="match status" value="1"/>
</dbReference>
<evidence type="ECO:0000256" key="12">
    <source>
        <dbReference type="ARBA" id="ARBA00070305"/>
    </source>
</evidence>
<dbReference type="PROSITE" id="PS50893">
    <property type="entry name" value="ABC_TRANSPORTER_2"/>
    <property type="match status" value="1"/>
</dbReference>
<evidence type="ECO:0000256" key="11">
    <source>
        <dbReference type="ARBA" id="ARBA00066388"/>
    </source>
</evidence>
<comment type="subunit">
    <text evidence="10">The complex is composed of two ATP-binding proteins (OpuCA), two transmembrane proteins (OpuCB and OpuCD) and a solute-binding protein (OpuCC).</text>
</comment>
<accession>A0A6I4ZXZ6</accession>
<evidence type="ECO:0000256" key="4">
    <source>
        <dbReference type="ARBA" id="ARBA00022741"/>
    </source>
</evidence>
<evidence type="ECO:0000256" key="8">
    <source>
        <dbReference type="ARBA" id="ARBA00023136"/>
    </source>
</evidence>
<evidence type="ECO:0000256" key="1">
    <source>
        <dbReference type="ARBA" id="ARBA00022448"/>
    </source>
</evidence>
<keyword evidence="5 14" id="KW-0067">ATP-binding</keyword>
<reference evidence="14 15" key="1">
    <citation type="submission" date="2019-11" db="EMBL/GenBank/DDBJ databases">
        <title>Genome sequences of 17 halophilic strains isolated from different environments.</title>
        <authorList>
            <person name="Furrow R.E."/>
        </authorList>
    </citation>
    <scope>NUCLEOTIDE SEQUENCE [LARGE SCALE GENOMIC DNA]</scope>
    <source>
        <strain evidence="14 15">22514_16_FS</strain>
    </source>
</reference>
<organism evidence="14 15">
    <name type="scientific">Pontibacillus yanchengensis</name>
    <dbReference type="NCBI Taxonomy" id="462910"/>
    <lineage>
        <taxon>Bacteria</taxon>
        <taxon>Bacillati</taxon>
        <taxon>Bacillota</taxon>
        <taxon>Bacilli</taxon>
        <taxon>Bacillales</taxon>
        <taxon>Bacillaceae</taxon>
        <taxon>Pontibacillus</taxon>
    </lineage>
</organism>
<dbReference type="InterPro" id="IPR015853">
    <property type="entry name" value="ABC_transpr_FbpC"/>
</dbReference>
<sequence length="358" mass="40315">MVCTRTNLILHHGRIYPMLFAIPITMEDEIMTQSSFITLQHASKSFGDEVIFKHVQAQLSKGEILSIVGPSGSGKTTLLRCLAGLEPFSEGDFIIDNQNVTKLTANKRPVSLVFQQALLFPHMTILDNVAYGLTFQKIKKEERGKQAQEFIEKVGLKGYEKSFPHELSGGQQQRVSLARSLAISPDLILLDEPFSSLDPKLRHEMRDWVRKLLKSQQMTAIFVTHDREEAMQMGDRVGVFHDGVFQQIGTPQDVYRGPVNPFVATFFSDCLVLDGRKYVPVSHLYISKNTSSDAYLQLEAIVQNQVFIHGETFYQLWIESMGKRITLPSSLSLHEGGNVTIMANAEAVQLFPEVEIKE</sequence>
<dbReference type="SMART" id="SM00382">
    <property type="entry name" value="AAA"/>
    <property type="match status" value="1"/>
</dbReference>
<keyword evidence="3" id="KW-0410">Iron transport</keyword>
<keyword evidence="1" id="KW-0813">Transport</keyword>
<dbReference type="GO" id="GO:0005524">
    <property type="term" value="F:ATP binding"/>
    <property type="evidence" value="ECO:0007669"/>
    <property type="project" value="UniProtKB-KW"/>
</dbReference>
<evidence type="ECO:0000313" key="14">
    <source>
        <dbReference type="EMBL" id="MYL35035.1"/>
    </source>
</evidence>
<evidence type="ECO:0000256" key="10">
    <source>
        <dbReference type="ARBA" id="ARBA00063934"/>
    </source>
</evidence>
<dbReference type="FunFam" id="3.40.50.300:FF:000425">
    <property type="entry name" value="Probable ABC transporter, ATP-binding subunit"/>
    <property type="match status" value="1"/>
</dbReference>
<dbReference type="InterPro" id="IPR003593">
    <property type="entry name" value="AAA+_ATPase"/>
</dbReference>
<evidence type="ECO:0000256" key="5">
    <source>
        <dbReference type="ARBA" id="ARBA00022840"/>
    </source>
</evidence>
<keyword evidence="2" id="KW-1003">Cell membrane</keyword>
<dbReference type="InterPro" id="IPR003439">
    <property type="entry name" value="ABC_transporter-like_ATP-bd"/>
</dbReference>
<evidence type="ECO:0000259" key="13">
    <source>
        <dbReference type="PROSITE" id="PS50893"/>
    </source>
</evidence>
<comment type="caution">
    <text evidence="14">The sequence shown here is derived from an EMBL/GenBank/DDBJ whole genome shotgun (WGS) entry which is preliminary data.</text>
</comment>
<dbReference type="InterPro" id="IPR027417">
    <property type="entry name" value="P-loop_NTPase"/>
</dbReference>
<dbReference type="EMBL" id="WMEQ01000013">
    <property type="protein sequence ID" value="MYL35035.1"/>
    <property type="molecule type" value="Genomic_DNA"/>
</dbReference>
<evidence type="ECO:0000313" key="15">
    <source>
        <dbReference type="Proteomes" id="UP000468638"/>
    </source>
</evidence>
<keyword evidence="8" id="KW-0472">Membrane</keyword>
<dbReference type="Gene3D" id="3.40.50.300">
    <property type="entry name" value="P-loop containing nucleotide triphosphate hydrolases"/>
    <property type="match status" value="1"/>
</dbReference>
<comment type="catalytic activity">
    <reaction evidence="9">
        <text>a quaternary ammonium(out) + ATP + H2O = a quaternary ammonium(in) + ADP + phosphate + H(+)</text>
        <dbReference type="Rhea" id="RHEA:11036"/>
        <dbReference type="ChEBI" id="CHEBI:15377"/>
        <dbReference type="ChEBI" id="CHEBI:15378"/>
        <dbReference type="ChEBI" id="CHEBI:30616"/>
        <dbReference type="ChEBI" id="CHEBI:35267"/>
        <dbReference type="ChEBI" id="CHEBI:43474"/>
        <dbReference type="ChEBI" id="CHEBI:456216"/>
        <dbReference type="EC" id="7.6.2.9"/>
    </reaction>
</comment>
<dbReference type="AlphaFoldDB" id="A0A6I4ZXZ6"/>
<dbReference type="InterPro" id="IPR017871">
    <property type="entry name" value="ABC_transporter-like_CS"/>
</dbReference>
<dbReference type="Proteomes" id="UP000468638">
    <property type="component" value="Unassembled WGS sequence"/>
</dbReference>